<name>A0A9D9GSU1_9BACL</name>
<feature type="transmembrane region" description="Helical" evidence="3">
    <location>
        <begin position="77"/>
        <end position="98"/>
    </location>
</feature>
<feature type="transmembrane region" description="Helical" evidence="3">
    <location>
        <begin position="110"/>
        <end position="128"/>
    </location>
</feature>
<accession>A0A9D9GSU1</accession>
<evidence type="ECO:0000256" key="3">
    <source>
        <dbReference type="SAM" id="Phobius"/>
    </source>
</evidence>
<feature type="transmembrane region" description="Helical" evidence="3">
    <location>
        <begin position="44"/>
        <end position="65"/>
    </location>
</feature>
<sequence length="184" mass="20104">MKQHQLIYKIVLTAIFASLCYVLTTFVSIPIFGGSGYINFSDAFVFSLAFLINPVVGGLAGGIASMLSDLTLGYTQYAVFSLIIKFLEANVAYLICYLMSKKGGFNYVKAMISMVIAGFFMAGCYLIPDWITYASGIDTSLSALLLTNFAFNSLQGLVNSCIALVLLRAMYPLFHKDKKGKTNL</sequence>
<dbReference type="GO" id="GO:0016020">
    <property type="term" value="C:membrane"/>
    <property type="evidence" value="ECO:0007669"/>
    <property type="project" value="InterPro"/>
</dbReference>
<feature type="transmembrane region" description="Helical" evidence="3">
    <location>
        <begin position="148"/>
        <end position="171"/>
    </location>
</feature>
<reference evidence="4" key="2">
    <citation type="journal article" date="2021" name="PeerJ">
        <title>Extensive microbial diversity within the chicken gut microbiome revealed by metagenomics and culture.</title>
        <authorList>
            <person name="Gilroy R."/>
            <person name="Ravi A."/>
            <person name="Getino M."/>
            <person name="Pursley I."/>
            <person name="Horton D.L."/>
            <person name="Alikhan N.F."/>
            <person name="Baker D."/>
            <person name="Gharbi K."/>
            <person name="Hall N."/>
            <person name="Watson M."/>
            <person name="Adriaenssens E.M."/>
            <person name="Foster-Nyarko E."/>
            <person name="Jarju S."/>
            <person name="Secka A."/>
            <person name="Antonio M."/>
            <person name="Oren A."/>
            <person name="Chaudhuri R.R."/>
            <person name="La Ragione R."/>
            <person name="Hildebrand F."/>
            <person name="Pallen M.J."/>
        </authorList>
    </citation>
    <scope>NUCLEOTIDE SEQUENCE</scope>
    <source>
        <strain evidence="4">1748</strain>
    </source>
</reference>
<evidence type="ECO:0000256" key="1">
    <source>
        <dbReference type="ARBA" id="ARBA00022692"/>
    </source>
</evidence>
<dbReference type="InterPro" id="IPR009825">
    <property type="entry name" value="ECF_substrate-spec-like"/>
</dbReference>
<dbReference type="AlphaFoldDB" id="A0A9D9GSU1"/>
<keyword evidence="1 3" id="KW-0812">Transmembrane</keyword>
<evidence type="ECO:0000256" key="2">
    <source>
        <dbReference type="ARBA" id="ARBA00022989"/>
    </source>
</evidence>
<gene>
    <name evidence="4" type="ORF">IAC78_03275</name>
</gene>
<evidence type="ECO:0000313" key="4">
    <source>
        <dbReference type="EMBL" id="MBO8414475.1"/>
    </source>
</evidence>
<keyword evidence="2 3" id="KW-1133">Transmembrane helix</keyword>
<feature type="transmembrane region" description="Helical" evidence="3">
    <location>
        <begin position="6"/>
        <end position="32"/>
    </location>
</feature>
<reference evidence="4" key="1">
    <citation type="submission" date="2020-10" db="EMBL/GenBank/DDBJ databases">
        <authorList>
            <person name="Gilroy R."/>
        </authorList>
    </citation>
    <scope>NUCLEOTIDE SEQUENCE</scope>
    <source>
        <strain evidence="4">1748</strain>
    </source>
</reference>
<dbReference type="Pfam" id="PF07155">
    <property type="entry name" value="ECF-ribofla_trS"/>
    <property type="match status" value="1"/>
</dbReference>
<comment type="caution">
    <text evidence="4">The sequence shown here is derived from an EMBL/GenBank/DDBJ whole genome shotgun (WGS) entry which is preliminary data.</text>
</comment>
<organism evidence="4 5">
    <name type="scientific">Candidatus Scatoplasma merdavium</name>
    <dbReference type="NCBI Taxonomy" id="2840932"/>
    <lineage>
        <taxon>Bacteria</taxon>
        <taxon>Bacillati</taxon>
        <taxon>Bacillota</taxon>
        <taxon>Bacilli</taxon>
        <taxon>Bacillales</taxon>
        <taxon>Candidatus Scatoplasma</taxon>
    </lineage>
</organism>
<keyword evidence="3" id="KW-0472">Membrane</keyword>
<dbReference type="Proteomes" id="UP000823629">
    <property type="component" value="Unassembled WGS sequence"/>
</dbReference>
<dbReference type="EMBL" id="JADING010000092">
    <property type="protein sequence ID" value="MBO8414475.1"/>
    <property type="molecule type" value="Genomic_DNA"/>
</dbReference>
<dbReference type="Gene3D" id="1.10.1760.20">
    <property type="match status" value="1"/>
</dbReference>
<dbReference type="PANTHER" id="PTHR37815:SF3">
    <property type="entry name" value="UPF0397 PROTEIN SPR0429"/>
    <property type="match status" value="1"/>
</dbReference>
<proteinExistence type="predicted"/>
<protein>
    <submittedName>
        <fullName evidence="4">ECF transporter S component</fullName>
    </submittedName>
</protein>
<dbReference type="PANTHER" id="PTHR37815">
    <property type="entry name" value="UPF0397 PROTEIN BC_2624-RELATED"/>
    <property type="match status" value="1"/>
</dbReference>
<evidence type="ECO:0000313" key="5">
    <source>
        <dbReference type="Proteomes" id="UP000823629"/>
    </source>
</evidence>